<proteinExistence type="predicted"/>
<evidence type="ECO:0000313" key="3">
    <source>
        <dbReference type="Proteomes" id="UP000036403"/>
    </source>
</evidence>
<evidence type="ECO:0000313" key="2">
    <source>
        <dbReference type="EMBL" id="KMQ84000.1"/>
    </source>
</evidence>
<dbReference type="OrthoDB" id="7692063at2759"/>
<keyword evidence="3" id="KW-1185">Reference proteome</keyword>
<dbReference type="AlphaFoldDB" id="A0A0J7MU18"/>
<dbReference type="PANTHER" id="PTHR45786:SF74">
    <property type="entry name" value="ATP-DEPENDENT DNA HELICASE"/>
    <property type="match status" value="1"/>
</dbReference>
<sequence>MDYYAYLLAPRAEFSRFKRFGKLRCQFIHDAYMKTEANRLNYIKLNQPQLRAELYSGLMDHLDNRAQKEGITAGIPVILPSSFMGSPRNMQERYQDAMSLVRKFDKPDIFLTMTGNPQCPEIKDLDGCLIEYRPDLVAKTFSLDVKEVIKDLIQNKIFGNIIAYAGVPKKRIFHICIYLQC</sequence>
<organism evidence="2 3">
    <name type="scientific">Lasius niger</name>
    <name type="common">Black garden ant</name>
    <dbReference type="NCBI Taxonomy" id="67767"/>
    <lineage>
        <taxon>Eukaryota</taxon>
        <taxon>Metazoa</taxon>
        <taxon>Ecdysozoa</taxon>
        <taxon>Arthropoda</taxon>
        <taxon>Hexapoda</taxon>
        <taxon>Insecta</taxon>
        <taxon>Pterygota</taxon>
        <taxon>Neoptera</taxon>
        <taxon>Endopterygota</taxon>
        <taxon>Hymenoptera</taxon>
        <taxon>Apocrita</taxon>
        <taxon>Aculeata</taxon>
        <taxon>Formicoidea</taxon>
        <taxon>Formicidae</taxon>
        <taxon>Formicinae</taxon>
        <taxon>Lasius</taxon>
        <taxon>Lasius</taxon>
    </lineage>
</organism>
<dbReference type="Pfam" id="PF14214">
    <property type="entry name" value="Helitron_like_N"/>
    <property type="match status" value="1"/>
</dbReference>
<comment type="caution">
    <text evidence="2">The sequence shown here is derived from an EMBL/GenBank/DDBJ whole genome shotgun (WGS) entry which is preliminary data.</text>
</comment>
<gene>
    <name evidence="2" type="ORF">RF55_18619</name>
</gene>
<evidence type="ECO:0000259" key="1">
    <source>
        <dbReference type="Pfam" id="PF14214"/>
    </source>
</evidence>
<dbReference type="Proteomes" id="UP000036403">
    <property type="component" value="Unassembled WGS sequence"/>
</dbReference>
<dbReference type="InterPro" id="IPR025476">
    <property type="entry name" value="Helitron_helicase-like"/>
</dbReference>
<dbReference type="STRING" id="67767.A0A0J7MU18"/>
<dbReference type="EMBL" id="LBMM01017676">
    <property type="protein sequence ID" value="KMQ84000.1"/>
    <property type="molecule type" value="Genomic_DNA"/>
</dbReference>
<reference evidence="2 3" key="1">
    <citation type="submission" date="2015-04" db="EMBL/GenBank/DDBJ databases">
        <title>Lasius niger genome sequencing.</title>
        <authorList>
            <person name="Konorov E.A."/>
            <person name="Nikitin M.A."/>
            <person name="Kirill M.V."/>
            <person name="Chang P."/>
        </authorList>
    </citation>
    <scope>NUCLEOTIDE SEQUENCE [LARGE SCALE GENOMIC DNA]</scope>
    <source>
        <tissue evidence="2">Whole</tissue>
    </source>
</reference>
<dbReference type="PANTHER" id="PTHR45786">
    <property type="entry name" value="DNA BINDING PROTEIN-LIKE"/>
    <property type="match status" value="1"/>
</dbReference>
<name>A0A0J7MU18_LASNI</name>
<protein>
    <recommendedName>
        <fullName evidence="1">Helitron helicase-like domain-containing protein</fullName>
    </recommendedName>
</protein>
<feature type="domain" description="Helitron helicase-like" evidence="1">
    <location>
        <begin position="3"/>
        <end position="166"/>
    </location>
</feature>
<accession>A0A0J7MU18</accession>
<dbReference type="PaxDb" id="67767-A0A0J7MU18"/>